<accession>A0A4Q7N523</accession>
<feature type="domain" description="Protein FecR C-terminal" evidence="3">
    <location>
        <begin position="307"/>
        <end position="374"/>
    </location>
</feature>
<reference evidence="4 5" key="1">
    <citation type="submission" date="2019-02" db="EMBL/GenBank/DDBJ databases">
        <title>Genomic Encyclopedia of Type Strains, Phase IV (KMG-IV): sequencing the most valuable type-strain genomes for metagenomic binning, comparative biology and taxonomic classification.</title>
        <authorList>
            <person name="Goeker M."/>
        </authorList>
    </citation>
    <scope>NUCLEOTIDE SEQUENCE [LARGE SCALE GENOMIC DNA]</scope>
    <source>
        <strain evidence="4 5">DSM 18116</strain>
    </source>
</reference>
<dbReference type="InterPro" id="IPR012373">
    <property type="entry name" value="Ferrdict_sens_TM"/>
</dbReference>
<feature type="domain" description="FecR protein" evidence="2">
    <location>
        <begin position="171"/>
        <end position="267"/>
    </location>
</feature>
<dbReference type="InterPro" id="IPR032508">
    <property type="entry name" value="FecR_C"/>
</dbReference>
<keyword evidence="1" id="KW-0812">Transmembrane</keyword>
<evidence type="ECO:0000256" key="1">
    <source>
        <dbReference type="SAM" id="Phobius"/>
    </source>
</evidence>
<protein>
    <submittedName>
        <fullName evidence="4">FecR family protein</fullName>
    </submittedName>
</protein>
<proteinExistence type="predicted"/>
<evidence type="ECO:0000313" key="4">
    <source>
        <dbReference type="EMBL" id="RZS76132.1"/>
    </source>
</evidence>
<dbReference type="InterPro" id="IPR006860">
    <property type="entry name" value="FecR"/>
</dbReference>
<dbReference type="Pfam" id="PF16344">
    <property type="entry name" value="FecR_C"/>
    <property type="match status" value="1"/>
</dbReference>
<keyword evidence="5" id="KW-1185">Reference proteome</keyword>
<evidence type="ECO:0000313" key="5">
    <source>
        <dbReference type="Proteomes" id="UP000293874"/>
    </source>
</evidence>
<dbReference type="GO" id="GO:0016989">
    <property type="term" value="F:sigma factor antagonist activity"/>
    <property type="evidence" value="ECO:0007669"/>
    <property type="project" value="TreeGrafter"/>
</dbReference>
<dbReference type="Gene3D" id="3.55.50.30">
    <property type="match status" value="1"/>
</dbReference>
<dbReference type="Proteomes" id="UP000293874">
    <property type="component" value="Unassembled WGS sequence"/>
</dbReference>
<evidence type="ECO:0000259" key="3">
    <source>
        <dbReference type="Pfam" id="PF16344"/>
    </source>
</evidence>
<evidence type="ECO:0000259" key="2">
    <source>
        <dbReference type="Pfam" id="PF04773"/>
    </source>
</evidence>
<keyword evidence="1" id="KW-0472">Membrane</keyword>
<comment type="caution">
    <text evidence="4">The sequence shown here is derived from an EMBL/GenBank/DDBJ whole genome shotgun (WGS) entry which is preliminary data.</text>
</comment>
<dbReference type="EMBL" id="SGXA01000001">
    <property type="protein sequence ID" value="RZS76132.1"/>
    <property type="molecule type" value="Genomic_DNA"/>
</dbReference>
<dbReference type="PANTHER" id="PTHR30273">
    <property type="entry name" value="PERIPLASMIC SIGNAL SENSOR AND SIGMA FACTOR ACTIVATOR FECR-RELATED"/>
    <property type="match status" value="1"/>
</dbReference>
<sequence length="376" mass="41500">MQQEASQAELEELSGILDMENDNTVQFLEQLVEAKMPVDRIPLSGEEIRQMSAAILQIDKPGDTLVVKMPRRSILRRWWVAASVIILLGIATYLWINDKATSPVSVVKDQTPIQPGRSGAILTLADGSELLLDSVGNGVIATEKGSQALIQDGRLAYKPSGEKNTEIVYNTMSTPRGRQFRLSLPDGTQVWLNSASSIRYPTTFAGTDRKVEITGEVYFEVAQKASQPFFVKAGDRAEVQVLGTQFNVNAYDNETALSTTLLEGAVKVNGAMIKPGQQAKVLNDGPVGAVQVAYTDINKVMAWKNGRFNFEGANIEEIMRQIERWYDVEVKYEGKKPRVEFEGQMTMDVSLNGLIVLMEKAGIHLHLNGRTLTVLP</sequence>
<keyword evidence="1" id="KW-1133">Transmembrane helix</keyword>
<dbReference type="PANTHER" id="PTHR30273:SF2">
    <property type="entry name" value="PROTEIN FECR"/>
    <property type="match status" value="1"/>
</dbReference>
<dbReference type="AlphaFoldDB" id="A0A4Q7N523"/>
<gene>
    <name evidence="4" type="ORF">EV199_2010</name>
</gene>
<organism evidence="4 5">
    <name type="scientific">Pseudobacter ginsenosidimutans</name>
    <dbReference type="NCBI Taxonomy" id="661488"/>
    <lineage>
        <taxon>Bacteria</taxon>
        <taxon>Pseudomonadati</taxon>
        <taxon>Bacteroidota</taxon>
        <taxon>Chitinophagia</taxon>
        <taxon>Chitinophagales</taxon>
        <taxon>Chitinophagaceae</taxon>
        <taxon>Pseudobacter</taxon>
    </lineage>
</organism>
<name>A0A4Q7N523_9BACT</name>
<dbReference type="PIRSF" id="PIRSF018266">
    <property type="entry name" value="FecR"/>
    <property type="match status" value="1"/>
</dbReference>
<dbReference type="Pfam" id="PF04773">
    <property type="entry name" value="FecR"/>
    <property type="match status" value="1"/>
</dbReference>
<feature type="transmembrane region" description="Helical" evidence="1">
    <location>
        <begin position="78"/>
        <end position="96"/>
    </location>
</feature>
<dbReference type="RefSeq" id="WP_130540447.1">
    <property type="nucleotide sequence ID" value="NZ_CP042431.1"/>
</dbReference>
<dbReference type="Gene3D" id="2.60.120.1440">
    <property type="match status" value="1"/>
</dbReference>